<keyword evidence="2" id="KW-1185">Reference proteome</keyword>
<evidence type="ECO:0000313" key="2">
    <source>
        <dbReference type="Proteomes" id="UP000824998"/>
    </source>
</evidence>
<dbReference type="OrthoDB" id="3491583at2759"/>
<comment type="caution">
    <text evidence="1">The sequence shown here is derived from an EMBL/GenBank/DDBJ whole genome shotgun (WGS) entry which is preliminary data.</text>
</comment>
<organism evidence="1 2">
    <name type="scientific">Amylocarpus encephaloides</name>
    <dbReference type="NCBI Taxonomy" id="45428"/>
    <lineage>
        <taxon>Eukaryota</taxon>
        <taxon>Fungi</taxon>
        <taxon>Dikarya</taxon>
        <taxon>Ascomycota</taxon>
        <taxon>Pezizomycotina</taxon>
        <taxon>Leotiomycetes</taxon>
        <taxon>Helotiales</taxon>
        <taxon>Helotiales incertae sedis</taxon>
        <taxon>Amylocarpus</taxon>
    </lineage>
</organism>
<sequence>MRYPTSRPVAAGVEGARATYHSHTMVAAPRDDCKRVRLKVPGFALGKSTGDPAFRFK</sequence>
<dbReference type="AlphaFoldDB" id="A0A9P7YQY0"/>
<proteinExistence type="predicted"/>
<evidence type="ECO:0000313" key="1">
    <source>
        <dbReference type="EMBL" id="KAG9238105.1"/>
    </source>
</evidence>
<dbReference type="EMBL" id="MU251375">
    <property type="protein sequence ID" value="KAG9238105.1"/>
    <property type="molecule type" value="Genomic_DNA"/>
</dbReference>
<dbReference type="Proteomes" id="UP000824998">
    <property type="component" value="Unassembled WGS sequence"/>
</dbReference>
<gene>
    <name evidence="1" type="ORF">BJ875DRAFT_368525</name>
</gene>
<reference evidence="1" key="1">
    <citation type="journal article" date="2021" name="IMA Fungus">
        <title>Genomic characterization of three marine fungi, including Emericellopsis atlantica sp. nov. with signatures of a generalist lifestyle and marine biomass degradation.</title>
        <authorList>
            <person name="Hagestad O.C."/>
            <person name="Hou L."/>
            <person name="Andersen J.H."/>
            <person name="Hansen E.H."/>
            <person name="Altermark B."/>
            <person name="Li C."/>
            <person name="Kuhnert E."/>
            <person name="Cox R.J."/>
            <person name="Crous P.W."/>
            <person name="Spatafora J.W."/>
            <person name="Lail K."/>
            <person name="Amirebrahimi M."/>
            <person name="Lipzen A."/>
            <person name="Pangilinan J."/>
            <person name="Andreopoulos W."/>
            <person name="Hayes R.D."/>
            <person name="Ng V."/>
            <person name="Grigoriev I.V."/>
            <person name="Jackson S.A."/>
            <person name="Sutton T.D.S."/>
            <person name="Dobson A.D.W."/>
            <person name="Rama T."/>
        </authorList>
    </citation>
    <scope>NUCLEOTIDE SEQUENCE</scope>
    <source>
        <strain evidence="1">TRa018bII</strain>
    </source>
</reference>
<accession>A0A9P7YQY0</accession>
<protein>
    <submittedName>
        <fullName evidence="1">Uncharacterized protein</fullName>
    </submittedName>
</protein>
<name>A0A9P7YQY0_9HELO</name>